<dbReference type="EMBL" id="PYGK01000012">
    <property type="protein sequence ID" value="PSL25871.1"/>
    <property type="molecule type" value="Genomic_DNA"/>
</dbReference>
<evidence type="ECO:0000313" key="3">
    <source>
        <dbReference type="Proteomes" id="UP000240978"/>
    </source>
</evidence>
<comment type="caution">
    <text evidence="2">The sequence shown here is derived from an EMBL/GenBank/DDBJ whole genome shotgun (WGS) entry which is preliminary data.</text>
</comment>
<evidence type="ECO:0000259" key="1">
    <source>
        <dbReference type="Pfam" id="PF19404"/>
    </source>
</evidence>
<proteinExistence type="predicted"/>
<dbReference type="Proteomes" id="UP000240978">
    <property type="component" value="Unassembled WGS sequence"/>
</dbReference>
<evidence type="ECO:0000313" key="2">
    <source>
        <dbReference type="EMBL" id="PSL25871.1"/>
    </source>
</evidence>
<protein>
    <recommendedName>
        <fullName evidence="1">DUF5977 domain-containing protein</fullName>
    </recommendedName>
</protein>
<keyword evidence="3" id="KW-1185">Reference proteome</keyword>
<sequence length="1446" mass="159475">MMSKFSVRLMLYVPFIMCLLGTHIAKSQSKAGSLSNGFIPEVIPPSPTAASLGKFGAWPVSYYTGVANVSVSIYDVKEGKLSLPVSLSYHGSGVKVEEMSAGTGVGWTLNAGGAITRTIIGLPDNDPNGYLSRLKSGVVLQDNYALNSVSTFLYFNKVTDGDIDTEPDAYFYNFNGRSGKFFFDEKGNFHSIPENALKLTKHPFMSSSAANIWEIVDESGTIYTFGSTDGVSGGVEQTRIADGSPGNFEFFDNAWYLTSIVSSDKSDTISLQYVTKSESYTLKSTQSLKELTSGMTYQPAGASAWPSILHTSVLLYNGTPNSDPMNTRQLTTGKGGLSSIKWSQGEVRFKSNTARQDMLSGTLLDSIEVVAGGAGNLVKKFLLQYSYTGDRYYLDSVSEYNKTRTDKMVHSFYYYPGLPSRFSNSQDHWGYFNGAANNNLLPNSSKLQAVLSANREPNESAMKAGTLWRIKYPTGGYTDFDYEAHEYQASVTPGAPTTVVGANTIWLSNYNPKMPRGFDSTATFVVTENQSDATIEIEFTDYFKPITKDRAWLPYVKLERLSGSTYVQTNYWNAFDLFPGGNIPANPDGSYNVIVPKTTFNLPAGSYRITVDNTCSYFDCGEEWQKGHILAGITFRTQVTSTAPTPPPPIAGGLRIRSIKNYDNIVTTPVEIKKFEYSPGVLLTYPAYIHYYAVDMWGASEQGYDMCHTNFANYIEETSSSQVILGVTQGAAVGYQEVREYSVDNSGVDNGYTKYNYLFTADSANNYYFDHTYWPDLDIAAANNSIPVNNYDYKRGLLSEKTVYAKKAGSYTPVSYVKDQYAFNDGDTAHLYRRLKALRVKKLRTVLYPCGNEQDGYFIPATDEYKNDYGYGIYNLVTSWVQKTSTEETMYNPDDGTALTSLTRYYYDNNKHLGVTRTVTTDSKNQTFTTYTKYPDEMVSGGTTVPYSDMISRNMIGNVVEQRTVKNDTAEISKERINYAAFTSALIAPSKLESSVFGNPLEEKASIQLYDAFGNMTQYRERNGLYTSLIYDYNNSLVVAKAANAVLTDIAYSGFESSSTGNWQMATVRNTTTSLTGKASYTLSSGDIVKTGLDGAKTYMVSYWAKGASATVNGQSGVAGRTINGWTFYQHKLTAGTTTVTVKGTVVIDELRLLPQNAVMQTFVHDPLIGMTAQSDANNTISYFDYDGFNRLLQVKDQYGDILKRYEYSYVRPVSQPTTSIFFNVQKVATFKKNDCTIGDGSVLTYVVPAEKYKSYVSQADADGFADAEINANGQNYANTNGTCNFYNVQKSKVFTPIGCSLGYVGSPYNYVVPAGQYIVQSSQKAADSLAQREIDLFGQSYVNSHGSCIPDNTASFFVGERPNAGVSTFSVTITNINGVVLYQYEFKGVGDPVLPYKELLPTGNSYVVKIQGQQSFNAVVNGVDQVVTGVKSWNVSTPIIIEVYK</sequence>
<dbReference type="InterPro" id="IPR046020">
    <property type="entry name" value="DUF5977"/>
</dbReference>
<feature type="domain" description="DUF5977" evidence="1">
    <location>
        <begin position="1286"/>
        <end position="1350"/>
    </location>
</feature>
<dbReference type="Pfam" id="PF19404">
    <property type="entry name" value="DUF5977"/>
    <property type="match status" value="2"/>
</dbReference>
<reference evidence="2 3" key="1">
    <citation type="submission" date="2018-03" db="EMBL/GenBank/DDBJ databases">
        <title>Genomic Encyclopedia of Archaeal and Bacterial Type Strains, Phase II (KMG-II): from individual species to whole genera.</title>
        <authorList>
            <person name="Goeker M."/>
        </authorList>
    </citation>
    <scope>NUCLEOTIDE SEQUENCE [LARGE SCALE GENOMIC DNA]</scope>
    <source>
        <strain evidence="2 3">DSM 18107</strain>
    </source>
</reference>
<organism evidence="2 3">
    <name type="scientific">Chitinophaga ginsengisoli</name>
    <dbReference type="NCBI Taxonomy" id="363837"/>
    <lineage>
        <taxon>Bacteria</taxon>
        <taxon>Pseudomonadati</taxon>
        <taxon>Bacteroidota</taxon>
        <taxon>Chitinophagia</taxon>
        <taxon>Chitinophagales</taxon>
        <taxon>Chitinophagaceae</taxon>
        <taxon>Chitinophaga</taxon>
    </lineage>
</organism>
<gene>
    <name evidence="2" type="ORF">CLV42_11276</name>
</gene>
<accession>A0A2P8FVY3</accession>
<feature type="domain" description="DUF5977" evidence="1">
    <location>
        <begin position="1222"/>
        <end position="1285"/>
    </location>
</feature>
<name>A0A2P8FVY3_9BACT</name>